<reference evidence="6 7" key="1">
    <citation type="submission" date="2006-03" db="EMBL/GenBank/DDBJ databases">
        <title>Complete sequence of chromosome of Nitrobacter hamburgensis X14.</title>
        <authorList>
            <consortium name="US DOE Joint Genome Institute"/>
            <person name="Copeland A."/>
            <person name="Lucas S."/>
            <person name="Lapidus A."/>
            <person name="Barry K."/>
            <person name="Detter J.C."/>
            <person name="Glavina del Rio T."/>
            <person name="Hammon N."/>
            <person name="Israni S."/>
            <person name="Dalin E."/>
            <person name="Tice H."/>
            <person name="Pitluck S."/>
            <person name="Chain P."/>
            <person name="Malfatti S."/>
            <person name="Shin M."/>
            <person name="Vergez L."/>
            <person name="Schmutz J."/>
            <person name="Larimer F."/>
            <person name="Land M."/>
            <person name="Hauser L."/>
            <person name="Kyrpides N."/>
            <person name="Ivanova N."/>
            <person name="Ward B."/>
            <person name="Arp D."/>
            <person name="Klotz M."/>
            <person name="Stein L."/>
            <person name="O'Mullan G."/>
            <person name="Starkenburg S."/>
            <person name="Sayavedra L."/>
            <person name="Poret-Peterson A.T."/>
            <person name="Gentry M.E."/>
            <person name="Bruce D."/>
            <person name="Richardson P."/>
        </authorList>
    </citation>
    <scope>NUCLEOTIDE SEQUENCE [LARGE SCALE GENOMIC DNA]</scope>
    <source>
        <strain evidence="7">DSM 10229 / NCIMB 13809 / X14</strain>
    </source>
</reference>
<evidence type="ECO:0000256" key="1">
    <source>
        <dbReference type="ARBA" id="ARBA00004196"/>
    </source>
</evidence>
<dbReference type="CDD" id="cd13916">
    <property type="entry name" value="CuRO_HCO_II_like_1"/>
    <property type="match status" value="1"/>
</dbReference>
<keyword evidence="4" id="KW-0812">Transmembrane</keyword>
<keyword evidence="2" id="KW-0479">Metal-binding</keyword>
<dbReference type="SUPFAM" id="SSF49503">
    <property type="entry name" value="Cupredoxins"/>
    <property type="match status" value="1"/>
</dbReference>
<dbReference type="KEGG" id="nha:Nham_2712"/>
<feature type="domain" description="Cytochrome oxidase subunit II copper A binding" evidence="5">
    <location>
        <begin position="83"/>
        <end position="180"/>
    </location>
</feature>
<accession>Q1QJV6</accession>
<dbReference type="InterPro" id="IPR051403">
    <property type="entry name" value="NosZ/Cyto_c_oxidase_sub2"/>
</dbReference>
<dbReference type="InterPro" id="IPR002429">
    <property type="entry name" value="CcO_II-like_C"/>
</dbReference>
<dbReference type="GO" id="GO:0030313">
    <property type="term" value="C:cell envelope"/>
    <property type="evidence" value="ECO:0007669"/>
    <property type="project" value="UniProtKB-SubCell"/>
</dbReference>
<dbReference type="GO" id="GO:0004129">
    <property type="term" value="F:cytochrome-c oxidase activity"/>
    <property type="evidence" value="ECO:0007669"/>
    <property type="project" value="InterPro"/>
</dbReference>
<dbReference type="RefSeq" id="WP_011511157.1">
    <property type="nucleotide sequence ID" value="NC_007964.1"/>
</dbReference>
<organism evidence="6 7">
    <name type="scientific">Nitrobacter hamburgensis (strain DSM 10229 / NCIMB 13809 / X14)</name>
    <dbReference type="NCBI Taxonomy" id="323097"/>
    <lineage>
        <taxon>Bacteria</taxon>
        <taxon>Pseudomonadati</taxon>
        <taxon>Pseudomonadota</taxon>
        <taxon>Alphaproteobacteria</taxon>
        <taxon>Hyphomicrobiales</taxon>
        <taxon>Nitrobacteraceae</taxon>
        <taxon>Nitrobacter</taxon>
    </lineage>
</organism>
<protein>
    <submittedName>
        <fullName evidence="6">Cytochrome c oxidase, subunit II</fullName>
    </submittedName>
</protein>
<dbReference type="Proteomes" id="UP000001953">
    <property type="component" value="Chromosome"/>
</dbReference>
<feature type="transmembrane region" description="Helical" evidence="4">
    <location>
        <begin position="47"/>
        <end position="64"/>
    </location>
</feature>
<dbReference type="Pfam" id="PF00116">
    <property type="entry name" value="COX2"/>
    <property type="match status" value="1"/>
</dbReference>
<proteinExistence type="predicted"/>
<evidence type="ECO:0000256" key="2">
    <source>
        <dbReference type="ARBA" id="ARBA00022723"/>
    </source>
</evidence>
<keyword evidence="4" id="KW-1133">Transmembrane helix</keyword>
<feature type="transmembrane region" description="Helical" evidence="4">
    <location>
        <begin position="6"/>
        <end position="26"/>
    </location>
</feature>
<dbReference type="InterPro" id="IPR008972">
    <property type="entry name" value="Cupredoxin"/>
</dbReference>
<evidence type="ECO:0000313" key="7">
    <source>
        <dbReference type="Proteomes" id="UP000001953"/>
    </source>
</evidence>
<dbReference type="STRING" id="323097.Nham_2712"/>
<sequence length="180" mass="19699">MIQEVVWGVSIVLMGTLAAVFVWVAIGANATLAEADYGPVIASAYRLRIWLFGLAIIVLVGANYETLGKLPYVSSMSASSSAKAVQPVEAVAEQWSWSIKPDAFRVGETAEFHVASKDVNHGFALYDPDMRIVAQTQAMPGYVNVLRYTFNEPGVYRVLCLEYCGVAHHEMTAEIKVSEH</sequence>
<dbReference type="Gene3D" id="2.60.40.420">
    <property type="entry name" value="Cupredoxins - blue copper proteins"/>
    <property type="match status" value="1"/>
</dbReference>
<dbReference type="GO" id="GO:0016020">
    <property type="term" value="C:membrane"/>
    <property type="evidence" value="ECO:0007669"/>
    <property type="project" value="InterPro"/>
</dbReference>
<dbReference type="AlphaFoldDB" id="Q1QJV6"/>
<comment type="subcellular location">
    <subcellularLocation>
        <location evidence="1">Cell envelope</location>
    </subcellularLocation>
</comment>
<dbReference type="HOGENOM" id="CLU_115436_0_0_5"/>
<dbReference type="InterPro" id="IPR001505">
    <property type="entry name" value="Copper_CuA"/>
</dbReference>
<dbReference type="GO" id="GO:0005507">
    <property type="term" value="F:copper ion binding"/>
    <property type="evidence" value="ECO:0007669"/>
    <property type="project" value="InterPro"/>
</dbReference>
<keyword evidence="4" id="KW-0472">Membrane</keyword>
<evidence type="ECO:0000256" key="4">
    <source>
        <dbReference type="SAM" id="Phobius"/>
    </source>
</evidence>
<dbReference type="PROSITE" id="PS00078">
    <property type="entry name" value="COX2"/>
    <property type="match status" value="1"/>
</dbReference>
<keyword evidence="7" id="KW-1185">Reference proteome</keyword>
<gene>
    <name evidence="6" type="ordered locus">Nham_2712</name>
</gene>
<dbReference type="eggNOG" id="COG1622">
    <property type="taxonomic scope" value="Bacteria"/>
</dbReference>
<evidence type="ECO:0000256" key="3">
    <source>
        <dbReference type="ARBA" id="ARBA00023008"/>
    </source>
</evidence>
<dbReference type="PANTHER" id="PTHR42838:SF2">
    <property type="entry name" value="NITROUS-OXIDE REDUCTASE"/>
    <property type="match status" value="1"/>
</dbReference>
<dbReference type="PANTHER" id="PTHR42838">
    <property type="entry name" value="CYTOCHROME C OXIDASE SUBUNIT II"/>
    <property type="match status" value="1"/>
</dbReference>
<evidence type="ECO:0000313" key="6">
    <source>
        <dbReference type="EMBL" id="ABE63491.1"/>
    </source>
</evidence>
<keyword evidence="3" id="KW-0186">Copper</keyword>
<dbReference type="PROSITE" id="PS50857">
    <property type="entry name" value="COX2_CUA"/>
    <property type="match status" value="1"/>
</dbReference>
<dbReference type="EMBL" id="CP000319">
    <property type="protein sequence ID" value="ABE63491.1"/>
    <property type="molecule type" value="Genomic_DNA"/>
</dbReference>
<name>Q1QJV6_NITHX</name>
<evidence type="ECO:0000259" key="5">
    <source>
        <dbReference type="PROSITE" id="PS50857"/>
    </source>
</evidence>